<dbReference type="OrthoDB" id="10063883at2759"/>
<name>A0A8S2ZQX7_9BILA</name>
<protein>
    <submittedName>
        <fullName evidence="1">Uncharacterized protein</fullName>
    </submittedName>
</protein>
<reference evidence="1" key="1">
    <citation type="submission" date="2021-02" db="EMBL/GenBank/DDBJ databases">
        <authorList>
            <person name="Nowell W R."/>
        </authorList>
    </citation>
    <scope>NUCLEOTIDE SEQUENCE</scope>
</reference>
<dbReference type="EMBL" id="CAJOBC010141859">
    <property type="protein sequence ID" value="CAF4648799.1"/>
    <property type="molecule type" value="Genomic_DNA"/>
</dbReference>
<comment type="caution">
    <text evidence="1">The sequence shown here is derived from an EMBL/GenBank/DDBJ whole genome shotgun (WGS) entry which is preliminary data.</text>
</comment>
<evidence type="ECO:0000313" key="2">
    <source>
        <dbReference type="Proteomes" id="UP000681722"/>
    </source>
</evidence>
<accession>A0A8S2ZQX7</accession>
<proteinExistence type="predicted"/>
<evidence type="ECO:0000313" key="1">
    <source>
        <dbReference type="EMBL" id="CAF4648799.1"/>
    </source>
</evidence>
<organism evidence="1 2">
    <name type="scientific">Didymodactylos carnosus</name>
    <dbReference type="NCBI Taxonomy" id="1234261"/>
    <lineage>
        <taxon>Eukaryota</taxon>
        <taxon>Metazoa</taxon>
        <taxon>Spiralia</taxon>
        <taxon>Gnathifera</taxon>
        <taxon>Rotifera</taxon>
        <taxon>Eurotatoria</taxon>
        <taxon>Bdelloidea</taxon>
        <taxon>Philodinida</taxon>
        <taxon>Philodinidae</taxon>
        <taxon>Didymodactylos</taxon>
    </lineage>
</organism>
<feature type="non-terminal residue" evidence="1">
    <location>
        <position position="1"/>
    </location>
</feature>
<sequence>KSLVEQHHGCPILVEGSLNDDGTPKNDLLSTISIEACEIGANFYLRILLPQLLYLFDCKPINPIPHNDLCILSTNAVVVTSSDIRQVLNLQLKFFHKTQLYGNGNPLKKLKSCEIDAVLEKMVLDKLLIRGDKHFFLIHIKTNHLLRLRK</sequence>
<dbReference type="AlphaFoldDB" id="A0A8S2ZQX7"/>
<gene>
    <name evidence="1" type="ORF">SRO942_LOCUS50344</name>
</gene>
<dbReference type="Proteomes" id="UP000681722">
    <property type="component" value="Unassembled WGS sequence"/>
</dbReference>